<name>J9GYH1_9ZZZZ</name>
<feature type="compositionally biased region" description="Basic and acidic residues" evidence="1">
    <location>
        <begin position="70"/>
        <end position="85"/>
    </location>
</feature>
<protein>
    <submittedName>
        <fullName evidence="2">Uncharacterized protein</fullName>
    </submittedName>
</protein>
<feature type="compositionally biased region" description="Basic and acidic residues" evidence="1">
    <location>
        <begin position="25"/>
        <end position="37"/>
    </location>
</feature>
<gene>
    <name evidence="2" type="ORF">EVA_03652</name>
</gene>
<evidence type="ECO:0000256" key="1">
    <source>
        <dbReference type="SAM" id="MobiDB-lite"/>
    </source>
</evidence>
<reference evidence="2" key="1">
    <citation type="journal article" date="2012" name="PLoS ONE">
        <title>Gene sets for utilization of primary and secondary nutrition supplies in the distal gut of endangered iberian lynx.</title>
        <authorList>
            <person name="Alcaide M."/>
            <person name="Messina E."/>
            <person name="Richter M."/>
            <person name="Bargiela R."/>
            <person name="Peplies J."/>
            <person name="Huws S.A."/>
            <person name="Newbold C.J."/>
            <person name="Golyshin P.N."/>
            <person name="Simon M.A."/>
            <person name="Lopez G."/>
            <person name="Yakimov M.M."/>
            <person name="Ferrer M."/>
        </authorList>
    </citation>
    <scope>NUCLEOTIDE SEQUENCE</scope>
</reference>
<sequence>MWRLNVHLSKCCPPQQGRCRPCPPSRRDQPAGEETERQPANQPAFEQSRRTTRRPADGAERRTTQRQLVGHRDGRCSREENDDSVKLVTQTDPASDCSSPVGITATTCPNPIGNVQPHPPKEKASTGAVSTK</sequence>
<feature type="compositionally biased region" description="Polar residues" evidence="1">
    <location>
        <begin position="87"/>
        <end position="98"/>
    </location>
</feature>
<comment type="caution">
    <text evidence="2">The sequence shown here is derived from an EMBL/GenBank/DDBJ whole genome shotgun (WGS) entry which is preliminary data.</text>
</comment>
<organism evidence="2">
    <name type="scientific">gut metagenome</name>
    <dbReference type="NCBI Taxonomy" id="749906"/>
    <lineage>
        <taxon>unclassified sequences</taxon>
        <taxon>metagenomes</taxon>
        <taxon>organismal metagenomes</taxon>
    </lineage>
</organism>
<proteinExistence type="predicted"/>
<accession>J9GYH1</accession>
<dbReference type="EMBL" id="AMCI01000668">
    <property type="protein sequence ID" value="EJX08238.1"/>
    <property type="molecule type" value="Genomic_DNA"/>
</dbReference>
<feature type="compositionally biased region" description="Basic and acidic residues" evidence="1">
    <location>
        <begin position="54"/>
        <end position="63"/>
    </location>
</feature>
<dbReference type="AlphaFoldDB" id="J9GYH1"/>
<feature type="region of interest" description="Disordered" evidence="1">
    <location>
        <begin position="12"/>
        <end position="132"/>
    </location>
</feature>
<evidence type="ECO:0000313" key="2">
    <source>
        <dbReference type="EMBL" id="EJX08238.1"/>
    </source>
</evidence>